<reference evidence="3 4" key="1">
    <citation type="journal article" date="2012" name="J. Bacteriol.">
        <title>Draft Genome Sequence of the Extremely Halophilic Archaeon Halogranum salarium B-1T.</title>
        <authorList>
            <person name="Kim K.K."/>
            <person name="Lee K.C."/>
            <person name="Lee J.S."/>
        </authorList>
    </citation>
    <scope>NUCLEOTIDE SEQUENCE [LARGE SCALE GENOMIC DNA]</scope>
    <source>
        <strain evidence="3 4">B-1</strain>
    </source>
</reference>
<comment type="caution">
    <text evidence="3">The sequence shown here is derived from an EMBL/GenBank/DDBJ whole genome shotgun (WGS) entry which is preliminary data.</text>
</comment>
<evidence type="ECO:0000313" key="3">
    <source>
        <dbReference type="EMBL" id="EJN58079.1"/>
    </source>
</evidence>
<sequence>MTEHTDDTTDHSESRLTQYRRLIVDRLCEHTTLTVADLADEIAVHQHDAPLDDVPPTAVVDIYAELCRTHLPELARASLVAYDEEHELVSRPGCGLDTSVPVSECQLPSSDDSESS</sequence>
<feature type="region of interest" description="Disordered" evidence="1">
    <location>
        <begin position="93"/>
        <end position="116"/>
    </location>
</feature>
<dbReference type="Pfam" id="PF24035">
    <property type="entry name" value="DUF7344"/>
    <property type="match status" value="1"/>
</dbReference>
<proteinExistence type="predicted"/>
<dbReference type="RefSeq" id="WP_009376896.1">
    <property type="nucleotide sequence ID" value="NZ_ALJD01000009.1"/>
</dbReference>
<evidence type="ECO:0000259" key="2">
    <source>
        <dbReference type="Pfam" id="PF24035"/>
    </source>
</evidence>
<evidence type="ECO:0000313" key="4">
    <source>
        <dbReference type="Proteomes" id="UP000007813"/>
    </source>
</evidence>
<evidence type="ECO:0000256" key="1">
    <source>
        <dbReference type="SAM" id="MobiDB-lite"/>
    </source>
</evidence>
<dbReference type="AlphaFoldDB" id="J3JE61"/>
<organism evidence="3 4">
    <name type="scientific">Halogranum salarium B-1</name>
    <dbReference type="NCBI Taxonomy" id="1210908"/>
    <lineage>
        <taxon>Archaea</taxon>
        <taxon>Methanobacteriati</taxon>
        <taxon>Methanobacteriota</taxon>
        <taxon>Stenosarchaea group</taxon>
        <taxon>Halobacteria</taxon>
        <taxon>Halobacteriales</taxon>
        <taxon>Haloferacaceae</taxon>
    </lineage>
</organism>
<dbReference type="Proteomes" id="UP000007813">
    <property type="component" value="Unassembled WGS sequence"/>
</dbReference>
<name>J3JE61_9EURY</name>
<accession>J3JE61</accession>
<dbReference type="eggNOG" id="arCOG03828">
    <property type="taxonomic scope" value="Archaea"/>
</dbReference>
<dbReference type="OrthoDB" id="308429at2157"/>
<feature type="domain" description="DUF7344" evidence="2">
    <location>
        <begin position="18"/>
        <end position="89"/>
    </location>
</feature>
<protein>
    <recommendedName>
        <fullName evidence="2">DUF7344 domain-containing protein</fullName>
    </recommendedName>
</protein>
<dbReference type="EMBL" id="ALJD01000009">
    <property type="protein sequence ID" value="EJN58079.1"/>
    <property type="molecule type" value="Genomic_DNA"/>
</dbReference>
<dbReference type="InterPro" id="IPR055768">
    <property type="entry name" value="DUF7344"/>
</dbReference>
<gene>
    <name evidence="3" type="ORF">HSB1_34960</name>
</gene>